<sequence>MHLPERDFWKNMTPHRINLLLEVLEPPEKQEEPKSLAAYLSGGT</sequence>
<reference evidence="1" key="1">
    <citation type="journal article" date="2021" name="Proc. Natl. Acad. Sci. U.S.A.">
        <title>A Catalog of Tens of Thousands of Viruses from Human Metagenomes Reveals Hidden Associations with Chronic Diseases.</title>
        <authorList>
            <person name="Tisza M.J."/>
            <person name="Buck C.B."/>
        </authorList>
    </citation>
    <scope>NUCLEOTIDE SEQUENCE</scope>
    <source>
        <strain evidence="1">CtR5S1</strain>
    </source>
</reference>
<evidence type="ECO:0000313" key="1">
    <source>
        <dbReference type="EMBL" id="DAE12395.1"/>
    </source>
</evidence>
<organism evidence="1">
    <name type="scientific">Siphoviridae sp. ctR5S1</name>
    <dbReference type="NCBI Taxonomy" id="2825498"/>
    <lineage>
        <taxon>Viruses</taxon>
        <taxon>Duplodnaviria</taxon>
        <taxon>Heunggongvirae</taxon>
        <taxon>Uroviricota</taxon>
        <taxon>Caudoviricetes</taxon>
    </lineage>
</organism>
<protein>
    <submittedName>
        <fullName evidence="1">YihD protein</fullName>
    </submittedName>
</protein>
<name>A0A8S5Q0X2_9CAUD</name>
<proteinExistence type="predicted"/>
<dbReference type="EMBL" id="BK015550">
    <property type="protein sequence ID" value="DAE12395.1"/>
    <property type="molecule type" value="Genomic_DNA"/>
</dbReference>
<accession>A0A8S5Q0X2</accession>